<keyword evidence="1" id="KW-1133">Transmembrane helix</keyword>
<keyword evidence="4" id="KW-1185">Reference proteome</keyword>
<dbReference type="RefSeq" id="WP_127802883.1">
    <property type="nucleotide sequence ID" value="NZ_SACY01000002.1"/>
</dbReference>
<dbReference type="EMBL" id="SACY01000002">
    <property type="protein sequence ID" value="RVU25729.1"/>
    <property type="molecule type" value="Genomic_DNA"/>
</dbReference>
<evidence type="ECO:0000313" key="3">
    <source>
        <dbReference type="EMBL" id="RVU25729.1"/>
    </source>
</evidence>
<dbReference type="AlphaFoldDB" id="A0A437PU02"/>
<feature type="signal peptide" evidence="2">
    <location>
        <begin position="1"/>
        <end position="19"/>
    </location>
</feature>
<feature type="chain" id="PRO_5019128976" evidence="2">
    <location>
        <begin position="20"/>
        <end position="68"/>
    </location>
</feature>
<proteinExistence type="predicted"/>
<evidence type="ECO:0000313" key="4">
    <source>
        <dbReference type="Proteomes" id="UP000282832"/>
    </source>
</evidence>
<evidence type="ECO:0000256" key="1">
    <source>
        <dbReference type="SAM" id="Phobius"/>
    </source>
</evidence>
<evidence type="ECO:0000256" key="2">
    <source>
        <dbReference type="SAM" id="SignalP"/>
    </source>
</evidence>
<reference evidence="3 4" key="1">
    <citation type="submission" date="2019-01" db="EMBL/GenBank/DDBJ databases">
        <authorList>
            <person name="Chen W.-M."/>
        </authorList>
    </citation>
    <scope>NUCLEOTIDE SEQUENCE [LARGE SCALE GENOMIC DNA]</scope>
    <source>
        <strain evidence="3 4">FSY-15</strain>
    </source>
</reference>
<name>A0A437PU02_9BACT</name>
<keyword evidence="2" id="KW-0732">Signal</keyword>
<sequence length="68" mass="7958">MKYLLSFLFLILINFAAFSQEVEMADKFRADGKIYVVIAVILIILIGLFTFLFRLDNKVSKLEKRLKK</sequence>
<accession>A0A437PU02</accession>
<dbReference type="Proteomes" id="UP000282832">
    <property type="component" value="Unassembled WGS sequence"/>
</dbReference>
<dbReference type="Pfam" id="PF20077">
    <property type="entry name" value="CcmD_alt"/>
    <property type="match status" value="1"/>
</dbReference>
<gene>
    <name evidence="3" type="ORF">EOJ36_04750</name>
</gene>
<keyword evidence="1" id="KW-0812">Transmembrane</keyword>
<protein>
    <submittedName>
        <fullName evidence="3">CcmD family protein</fullName>
    </submittedName>
</protein>
<feature type="transmembrane region" description="Helical" evidence="1">
    <location>
        <begin position="35"/>
        <end position="55"/>
    </location>
</feature>
<keyword evidence="1" id="KW-0472">Membrane</keyword>
<organism evidence="3 4">
    <name type="scientific">Sandaracinomonas limnophila</name>
    <dbReference type="NCBI Taxonomy" id="1862386"/>
    <lineage>
        <taxon>Bacteria</taxon>
        <taxon>Pseudomonadati</taxon>
        <taxon>Bacteroidota</taxon>
        <taxon>Cytophagia</taxon>
        <taxon>Cytophagales</taxon>
        <taxon>Flectobacillaceae</taxon>
        <taxon>Sandaracinomonas</taxon>
    </lineage>
</organism>
<comment type="caution">
    <text evidence="3">The sequence shown here is derived from an EMBL/GenBank/DDBJ whole genome shotgun (WGS) entry which is preliminary data.</text>
</comment>